<evidence type="ECO:0000259" key="2">
    <source>
        <dbReference type="Pfam" id="PF02518"/>
    </source>
</evidence>
<evidence type="ECO:0000313" key="3">
    <source>
        <dbReference type="EnsemblPlants" id="AUR62005487-RA:cds"/>
    </source>
</evidence>
<reference evidence="3" key="2">
    <citation type="submission" date="2021-03" db="UniProtKB">
        <authorList>
            <consortium name="EnsemblPlants"/>
        </authorList>
    </citation>
    <scope>IDENTIFICATION</scope>
</reference>
<sequence length="661" mass="71694">MSLEALLGLALCCLRPLALLSLALALRYVNNPILEEEEGGEWVPSASALASVIQKASSSPIEFTQKIERDPKSQGIILPSPDFQRLCLDQLTLFRRIVDPSALLSVYVRPAGSYVMDRLELRRVTFYPTVDGSDIVILVGNFGVPAGLRGAEAALSNMQAEAISECRSVVFPMVKHPFVVGFLVAELPGVELEKGPHDASYLPSPEECYALPPKFDSKAPDIPLCGGNPLTCFNLSADQRLNAINISHSLAMAYVMDQWLSAFLVYDSTGLLELIMCAVLSNNHQIRGPLSSIRSLSKLLAVQINRSEIAHDIVEDIMVQGDHIRDTLEQLQDAVLLTKVGYCCHGPKTPLLIAVSLVLLAVVWPTPAVVAIVMSAFTTATTSAVATTTTVAPVATVVRGISVMNRKVFLVANIMRFNEESLKKMDVSSYAQPEMRTFKLPKDVPTHPPADKIRDSDQQHSLSLAIKDLEMPMPPLALAPVQQHSIRPCNVSDIVVDLVGAAQPLALNQKRRLELSEFSQYLPVAIEEPALRQALSNLIEGALLRTHVGGRVEIVSIGAPAGGALVVIDDDGPDMHYMTQMHSLTPFGAELFSEQMMEDNMTWNFVAGLTVAREILESYGCVVRVISPRNTDAALGTGGTRVEIWLPSSTPYNHSPAADGA</sequence>
<keyword evidence="1" id="KW-0732">Signal</keyword>
<proteinExistence type="predicted"/>
<dbReference type="PANTHER" id="PTHR48206:SF1">
    <property type="entry name" value="CHLOROPLAST SENSOR KINASE, CHLOROPLASTIC"/>
    <property type="match status" value="1"/>
</dbReference>
<organism evidence="3 4">
    <name type="scientific">Chenopodium quinoa</name>
    <name type="common">Quinoa</name>
    <dbReference type="NCBI Taxonomy" id="63459"/>
    <lineage>
        <taxon>Eukaryota</taxon>
        <taxon>Viridiplantae</taxon>
        <taxon>Streptophyta</taxon>
        <taxon>Embryophyta</taxon>
        <taxon>Tracheophyta</taxon>
        <taxon>Spermatophyta</taxon>
        <taxon>Magnoliopsida</taxon>
        <taxon>eudicotyledons</taxon>
        <taxon>Gunneridae</taxon>
        <taxon>Pentapetalae</taxon>
        <taxon>Caryophyllales</taxon>
        <taxon>Chenopodiaceae</taxon>
        <taxon>Chenopodioideae</taxon>
        <taxon>Atripliceae</taxon>
        <taxon>Chenopodium</taxon>
    </lineage>
</organism>
<dbReference type="InterPro" id="IPR036890">
    <property type="entry name" value="HATPase_C_sf"/>
</dbReference>
<feature type="domain" description="Histidine kinase/HSP90-like ATPase" evidence="2">
    <location>
        <begin position="528"/>
        <end position="648"/>
    </location>
</feature>
<evidence type="ECO:0000256" key="1">
    <source>
        <dbReference type="SAM" id="SignalP"/>
    </source>
</evidence>
<dbReference type="OMA" id="THILAEC"/>
<feature type="chain" id="PRO_5031426044" description="Histidine kinase/HSP90-like ATPase domain-containing protein" evidence="1">
    <location>
        <begin position="26"/>
        <end position="661"/>
    </location>
</feature>
<dbReference type="AlphaFoldDB" id="A0A803L0U9"/>
<dbReference type="Gramene" id="AUR62005487-RA">
    <property type="protein sequence ID" value="AUR62005487-RA:cds"/>
    <property type="gene ID" value="AUR62005487"/>
</dbReference>
<accession>A0A803L0U9</accession>
<dbReference type="GO" id="GO:0000155">
    <property type="term" value="F:phosphorelay sensor kinase activity"/>
    <property type="evidence" value="ECO:0007669"/>
    <property type="project" value="InterPro"/>
</dbReference>
<keyword evidence="4" id="KW-1185">Reference proteome</keyword>
<reference evidence="3" key="1">
    <citation type="journal article" date="2017" name="Nature">
        <title>The genome of Chenopodium quinoa.</title>
        <authorList>
            <person name="Jarvis D.E."/>
            <person name="Ho Y.S."/>
            <person name="Lightfoot D.J."/>
            <person name="Schmoeckel S.M."/>
            <person name="Li B."/>
            <person name="Borm T.J.A."/>
            <person name="Ohyanagi H."/>
            <person name="Mineta K."/>
            <person name="Michell C.T."/>
            <person name="Saber N."/>
            <person name="Kharbatia N.M."/>
            <person name="Rupper R.R."/>
            <person name="Sharp A.R."/>
            <person name="Dally N."/>
            <person name="Boughton B.A."/>
            <person name="Woo Y.H."/>
            <person name="Gao G."/>
            <person name="Schijlen E.G.W.M."/>
            <person name="Guo X."/>
            <person name="Momin A.A."/>
            <person name="Negrao S."/>
            <person name="Al-Babili S."/>
            <person name="Gehring C."/>
            <person name="Roessner U."/>
            <person name="Jung C."/>
            <person name="Murphy K."/>
            <person name="Arold S.T."/>
            <person name="Gojobori T."/>
            <person name="van der Linden C.G."/>
            <person name="van Loo E.N."/>
            <person name="Jellen E.N."/>
            <person name="Maughan P.J."/>
            <person name="Tester M."/>
        </authorList>
    </citation>
    <scope>NUCLEOTIDE SEQUENCE [LARGE SCALE GENOMIC DNA]</scope>
    <source>
        <strain evidence="3">cv. PI 614886</strain>
    </source>
</reference>
<dbReference type="Pfam" id="PF02518">
    <property type="entry name" value="HATPase_c"/>
    <property type="match status" value="1"/>
</dbReference>
<dbReference type="CDD" id="cd00082">
    <property type="entry name" value="HisKA"/>
    <property type="match status" value="1"/>
</dbReference>
<name>A0A803L0U9_CHEQI</name>
<dbReference type="Proteomes" id="UP000596660">
    <property type="component" value="Unplaced"/>
</dbReference>
<dbReference type="InterPro" id="IPR053334">
    <property type="entry name" value="Chloroplast_Sensor_Kinase"/>
</dbReference>
<dbReference type="PANTHER" id="PTHR48206">
    <property type="entry name" value="CHLOROPLAST SENSOR KINASE, CHLOROPLASTIC"/>
    <property type="match status" value="1"/>
</dbReference>
<dbReference type="SUPFAM" id="SSF55874">
    <property type="entry name" value="ATPase domain of HSP90 chaperone/DNA topoisomerase II/histidine kinase"/>
    <property type="match status" value="1"/>
</dbReference>
<dbReference type="InterPro" id="IPR003661">
    <property type="entry name" value="HisK_dim/P_dom"/>
</dbReference>
<dbReference type="InterPro" id="IPR003594">
    <property type="entry name" value="HATPase_dom"/>
</dbReference>
<dbReference type="EnsemblPlants" id="AUR62005487-RA">
    <property type="protein sequence ID" value="AUR62005487-RA:cds"/>
    <property type="gene ID" value="AUR62005487"/>
</dbReference>
<protein>
    <recommendedName>
        <fullName evidence="2">Histidine kinase/HSP90-like ATPase domain-containing protein</fullName>
    </recommendedName>
</protein>
<feature type="signal peptide" evidence="1">
    <location>
        <begin position="1"/>
        <end position="25"/>
    </location>
</feature>
<evidence type="ECO:0000313" key="4">
    <source>
        <dbReference type="Proteomes" id="UP000596660"/>
    </source>
</evidence>
<dbReference type="Gene3D" id="3.30.565.10">
    <property type="entry name" value="Histidine kinase-like ATPase, C-terminal domain"/>
    <property type="match status" value="1"/>
</dbReference>